<feature type="domain" description="RGS" evidence="6">
    <location>
        <begin position="114"/>
        <end position="257"/>
    </location>
</feature>
<dbReference type="OrthoDB" id="10007451at2759"/>
<feature type="compositionally biased region" description="Pro residues" evidence="5">
    <location>
        <begin position="583"/>
        <end position="595"/>
    </location>
</feature>
<dbReference type="InterPro" id="IPR024066">
    <property type="entry name" value="RGS_subdom1/3"/>
</dbReference>
<keyword evidence="3 4" id="KW-0879">Wnt signaling pathway</keyword>
<dbReference type="PROSITE" id="PS50841">
    <property type="entry name" value="DIX"/>
    <property type="match status" value="1"/>
</dbReference>
<comment type="subcellular location">
    <subcellularLocation>
        <location evidence="1">Cytoplasm</location>
    </subcellularLocation>
</comment>
<comment type="caution">
    <text evidence="8">The sequence shown here is derived from an EMBL/GenBank/DDBJ whole genome shotgun (WGS) entry which is preliminary data.</text>
</comment>
<dbReference type="GO" id="GO:0030877">
    <property type="term" value="C:beta-catenin destruction complex"/>
    <property type="evidence" value="ECO:0007669"/>
    <property type="project" value="TreeGrafter"/>
</dbReference>
<evidence type="ECO:0000256" key="4">
    <source>
        <dbReference type="PROSITE-ProRule" id="PRU00069"/>
    </source>
</evidence>
<protein>
    <submittedName>
        <fullName evidence="8">Axin-1</fullName>
    </submittedName>
</protein>
<name>A0A6A4WAU7_AMPAM</name>
<dbReference type="Gene3D" id="1.10.196.10">
    <property type="match status" value="1"/>
</dbReference>
<dbReference type="InterPro" id="IPR043581">
    <property type="entry name" value="Axin-like"/>
</dbReference>
<evidence type="ECO:0000256" key="2">
    <source>
        <dbReference type="ARBA" id="ARBA00022490"/>
    </source>
</evidence>
<dbReference type="InterPro" id="IPR029071">
    <property type="entry name" value="Ubiquitin-like_domsf"/>
</dbReference>
<evidence type="ECO:0000313" key="8">
    <source>
        <dbReference type="EMBL" id="KAF0303083.1"/>
    </source>
</evidence>
<dbReference type="SMART" id="SM00315">
    <property type="entry name" value="RGS"/>
    <property type="match status" value="1"/>
</dbReference>
<dbReference type="InterPro" id="IPR036305">
    <property type="entry name" value="RGS_sf"/>
</dbReference>
<feature type="region of interest" description="Disordered" evidence="5">
    <location>
        <begin position="379"/>
        <end position="412"/>
    </location>
</feature>
<dbReference type="PROSITE" id="PS50132">
    <property type="entry name" value="RGS"/>
    <property type="match status" value="1"/>
</dbReference>
<dbReference type="Pfam" id="PF00615">
    <property type="entry name" value="RGS"/>
    <property type="match status" value="2"/>
</dbReference>
<dbReference type="GO" id="GO:0019901">
    <property type="term" value="F:protein kinase binding"/>
    <property type="evidence" value="ECO:0007669"/>
    <property type="project" value="TreeGrafter"/>
</dbReference>
<dbReference type="GO" id="GO:0005737">
    <property type="term" value="C:cytoplasm"/>
    <property type="evidence" value="ECO:0007669"/>
    <property type="project" value="UniProtKB-SubCell"/>
</dbReference>
<reference evidence="8 9" key="1">
    <citation type="submission" date="2019-07" db="EMBL/GenBank/DDBJ databases">
        <title>Draft genome assembly of a fouling barnacle, Amphibalanus amphitrite (Darwin, 1854): The first reference genome for Thecostraca.</title>
        <authorList>
            <person name="Kim W."/>
        </authorList>
    </citation>
    <scope>NUCLEOTIDE SEQUENCE [LARGE SCALE GENOMIC DNA]</scope>
    <source>
        <strain evidence="8">SNU_AA5</strain>
        <tissue evidence="8">Soma without cirri and trophi</tissue>
    </source>
</reference>
<evidence type="ECO:0000256" key="5">
    <source>
        <dbReference type="SAM" id="MobiDB-lite"/>
    </source>
</evidence>
<dbReference type="PRINTS" id="PR01301">
    <property type="entry name" value="RGSPROTEIN"/>
</dbReference>
<dbReference type="Gene3D" id="2.40.240.130">
    <property type="match status" value="1"/>
</dbReference>
<feature type="region of interest" description="Disordered" evidence="5">
    <location>
        <begin position="328"/>
        <end position="363"/>
    </location>
</feature>
<dbReference type="PANTHER" id="PTHR46102:SF2">
    <property type="entry name" value="AXIN"/>
    <property type="match status" value="1"/>
</dbReference>
<dbReference type="InterPro" id="IPR038207">
    <property type="entry name" value="DIX_dom_sf"/>
</dbReference>
<dbReference type="GO" id="GO:0090090">
    <property type="term" value="P:negative regulation of canonical Wnt signaling pathway"/>
    <property type="evidence" value="ECO:0007669"/>
    <property type="project" value="InterPro"/>
</dbReference>
<dbReference type="SUPFAM" id="SSF48097">
    <property type="entry name" value="Regulator of G-protein signaling, RGS"/>
    <property type="match status" value="1"/>
</dbReference>
<feature type="region of interest" description="Disordered" evidence="5">
    <location>
        <begin position="292"/>
        <end position="315"/>
    </location>
</feature>
<proteinExistence type="predicted"/>
<dbReference type="GO" id="GO:0008013">
    <property type="term" value="F:beta-catenin binding"/>
    <property type="evidence" value="ECO:0007669"/>
    <property type="project" value="TreeGrafter"/>
</dbReference>
<feature type="domain" description="DIX" evidence="7">
    <location>
        <begin position="649"/>
        <end position="731"/>
    </location>
</feature>
<feature type="region of interest" description="Disordered" evidence="5">
    <location>
        <begin position="513"/>
        <end position="548"/>
    </location>
</feature>
<evidence type="ECO:0000256" key="1">
    <source>
        <dbReference type="ARBA" id="ARBA00004496"/>
    </source>
</evidence>
<gene>
    <name evidence="8" type="primary">AXIN1</name>
    <name evidence="8" type="ORF">FJT64_024929</name>
</gene>
<evidence type="ECO:0000256" key="3">
    <source>
        <dbReference type="ARBA" id="ARBA00022687"/>
    </source>
</evidence>
<keyword evidence="9" id="KW-1185">Reference proteome</keyword>
<dbReference type="PANTHER" id="PTHR46102">
    <property type="entry name" value="AXIN"/>
    <property type="match status" value="1"/>
</dbReference>
<dbReference type="GO" id="GO:0005634">
    <property type="term" value="C:nucleus"/>
    <property type="evidence" value="ECO:0007669"/>
    <property type="project" value="TreeGrafter"/>
</dbReference>
<dbReference type="GO" id="GO:0005886">
    <property type="term" value="C:plasma membrane"/>
    <property type="evidence" value="ECO:0007669"/>
    <property type="project" value="TreeGrafter"/>
</dbReference>
<dbReference type="GO" id="GO:0060090">
    <property type="term" value="F:molecular adaptor activity"/>
    <property type="evidence" value="ECO:0007669"/>
    <property type="project" value="TreeGrafter"/>
</dbReference>
<dbReference type="GO" id="GO:0032436">
    <property type="term" value="P:positive regulation of proteasomal ubiquitin-dependent protein catabolic process"/>
    <property type="evidence" value="ECO:0007669"/>
    <property type="project" value="TreeGrafter"/>
</dbReference>
<evidence type="ECO:0000259" key="6">
    <source>
        <dbReference type="PROSITE" id="PS50132"/>
    </source>
</evidence>
<feature type="compositionally biased region" description="Basic and acidic residues" evidence="5">
    <location>
        <begin position="517"/>
        <end position="527"/>
    </location>
</feature>
<dbReference type="Proteomes" id="UP000440578">
    <property type="component" value="Unassembled WGS sequence"/>
</dbReference>
<evidence type="ECO:0000313" key="9">
    <source>
        <dbReference type="Proteomes" id="UP000440578"/>
    </source>
</evidence>
<dbReference type="GO" id="GO:0016055">
    <property type="term" value="P:Wnt signaling pathway"/>
    <property type="evidence" value="ECO:0007669"/>
    <property type="project" value="UniProtKB-KW"/>
</dbReference>
<dbReference type="AlphaFoldDB" id="A0A6A4WAU7"/>
<organism evidence="8 9">
    <name type="scientific">Amphibalanus amphitrite</name>
    <name type="common">Striped barnacle</name>
    <name type="synonym">Balanus amphitrite</name>
    <dbReference type="NCBI Taxonomy" id="1232801"/>
    <lineage>
        <taxon>Eukaryota</taxon>
        <taxon>Metazoa</taxon>
        <taxon>Ecdysozoa</taxon>
        <taxon>Arthropoda</taxon>
        <taxon>Crustacea</taxon>
        <taxon>Multicrustacea</taxon>
        <taxon>Cirripedia</taxon>
        <taxon>Thoracica</taxon>
        <taxon>Thoracicalcarea</taxon>
        <taxon>Balanomorpha</taxon>
        <taxon>Balanoidea</taxon>
        <taxon>Balanidae</taxon>
        <taxon>Amphibalaninae</taxon>
        <taxon>Amphibalanus</taxon>
    </lineage>
</organism>
<evidence type="ECO:0000259" key="7">
    <source>
        <dbReference type="PROSITE" id="PS50841"/>
    </source>
</evidence>
<dbReference type="Pfam" id="PF00778">
    <property type="entry name" value="DIX"/>
    <property type="match status" value="1"/>
</dbReference>
<feature type="compositionally biased region" description="Polar residues" evidence="5">
    <location>
        <begin position="379"/>
        <end position="392"/>
    </location>
</feature>
<dbReference type="SMART" id="SM00021">
    <property type="entry name" value="DAX"/>
    <property type="match status" value="1"/>
</dbReference>
<dbReference type="InterPro" id="IPR044926">
    <property type="entry name" value="RGS_subdomain_2"/>
</dbReference>
<keyword evidence="2" id="KW-0963">Cytoplasm</keyword>
<dbReference type="InterPro" id="IPR016137">
    <property type="entry name" value="RGS"/>
</dbReference>
<dbReference type="GO" id="GO:0031625">
    <property type="term" value="F:ubiquitin protein ligase binding"/>
    <property type="evidence" value="ECO:0007669"/>
    <property type="project" value="TreeGrafter"/>
</dbReference>
<accession>A0A6A4WAU7</accession>
<dbReference type="GO" id="GO:0048468">
    <property type="term" value="P:cell development"/>
    <property type="evidence" value="ECO:0007669"/>
    <property type="project" value="TreeGrafter"/>
</dbReference>
<sequence length="731" mass="80691">MREPFYDASVYELRQPPSAALRQLLRTIAHGMSQLLPSAAPGEPRPPVIGEESYHVRGEGGERPVTRAVAMETAQDADEYLKQRSSWGEGGAEGGPSPSYTATSTPPYLRYAGGLRALLNDKEGVEHFKTYLKEEGCPEMLYFWYACEGVRQQCSADPAADPAQFRQLIRAIYKRFVRPRRRGGRAASVASSGAAAAEREPAELPLSEDVRTEIAERVQDGRLDADVFDSAQAEVEAEMNRTLYPNFLKSDYYIQLVQGGGGVGGDGEGESVEGSSCASSVCGPPCPAAGLPTLHEEHEGSAGGSTTGAAPGPAVAPALTRGALLATQDKRALIQPTGRRKPDRVTTSRPGLPYQAPGLPLPRPVNPYHTLYNSYNPVSRQDSELQSMSSEALTDDTGSRAGSSVRDGRSGHYNTRLSQKRIHKLQRQMMRESARQNQESMLQNMVIPRTQRPTVPQIDPTRNVQEFARLLSSKLERVIVEREMMDSGVDSKRLLQDAIGKLGKLAVENEQEILESQSHRAPRDPTRRSRQSLMDPDSGVSVVSADLLPARTRPADKVLMWMQQTERDEASVRHRARSAHAAPMPPSGRRPPAAPLPYNSSRSGSLDRAAEEERRGRSRLSDSQMQAAPFNSLKRHQRPPKPQARGDADEMLCIAYTFCGEEVPYMTRVPSRYITLKQFKQLLPRKGNYRYFFKTECPDFETGVIQEEVSDDSAPLPLWEGKVHGQVMSRD</sequence>
<dbReference type="InterPro" id="IPR001158">
    <property type="entry name" value="DIX"/>
</dbReference>
<feature type="region of interest" description="Disordered" evidence="5">
    <location>
        <begin position="565"/>
        <end position="646"/>
    </location>
</feature>
<dbReference type="EMBL" id="VIIS01000977">
    <property type="protein sequence ID" value="KAF0303083.1"/>
    <property type="molecule type" value="Genomic_DNA"/>
</dbReference>
<dbReference type="SUPFAM" id="SSF54236">
    <property type="entry name" value="Ubiquitin-like"/>
    <property type="match status" value="1"/>
</dbReference>
<dbReference type="Gene3D" id="1.10.167.10">
    <property type="entry name" value="Regulator of G-protein Signalling 4, domain 2"/>
    <property type="match status" value="1"/>
</dbReference>